<evidence type="ECO:0000259" key="3">
    <source>
        <dbReference type="SMART" id="SM00062"/>
    </source>
</evidence>
<dbReference type="PATRIC" id="fig|1437453.5.peg.1876"/>
<accession>A0A0F7VYR4</accession>
<dbReference type="PANTHER" id="PTHR35936">
    <property type="entry name" value="MEMBRANE-BOUND LYTIC MUREIN TRANSGLYCOSYLASE F"/>
    <property type="match status" value="1"/>
</dbReference>
<evidence type="ECO:0000256" key="2">
    <source>
        <dbReference type="SAM" id="MobiDB-lite"/>
    </source>
</evidence>
<dbReference type="SUPFAM" id="SSF53850">
    <property type="entry name" value="Periplasmic binding protein-like II"/>
    <property type="match status" value="1"/>
</dbReference>
<evidence type="ECO:0000313" key="5">
    <source>
        <dbReference type="EMBL" id="KMS80636.1"/>
    </source>
</evidence>
<dbReference type="KEGG" id="sle:sle_24750"/>
<name>A0A0F7VYR4_STRLW</name>
<protein>
    <submittedName>
        <fullName evidence="5">AtrA protein</fullName>
    </submittedName>
    <submittedName>
        <fullName evidence="4">Glutamine-binding periplasmic protein</fullName>
    </submittedName>
</protein>
<gene>
    <name evidence="4" type="primary">sle_24750</name>
    <name evidence="5" type="ORF">ACH49_06660</name>
</gene>
<evidence type="ECO:0000256" key="1">
    <source>
        <dbReference type="ARBA" id="ARBA00022729"/>
    </source>
</evidence>
<evidence type="ECO:0000313" key="6">
    <source>
        <dbReference type="Proteomes" id="UP000035016"/>
    </source>
</evidence>
<dbReference type="Pfam" id="PF00497">
    <property type="entry name" value="SBP_bac_3"/>
    <property type="match status" value="1"/>
</dbReference>
<dbReference type="Gene3D" id="3.40.190.10">
    <property type="entry name" value="Periplasmic binding protein-like II"/>
    <property type="match status" value="2"/>
</dbReference>
<reference evidence="4 6" key="1">
    <citation type="submission" date="2015-02" db="EMBL/GenBank/DDBJ databases">
        <authorList>
            <person name="Gomez-Escribano P.J."/>
        </authorList>
    </citation>
    <scope>NUCLEOTIDE SEQUENCE [LARGE SCALE GENOMIC DNA]</scope>
    <source>
        <strain evidence="4">C34</strain>
        <strain evidence="6">C34 (DSM 42122 / NRRL B-24963)</strain>
    </source>
</reference>
<dbReference type="CDD" id="cd01004">
    <property type="entry name" value="PBP2_MidA_like"/>
    <property type="match status" value="1"/>
</dbReference>
<dbReference type="RefSeq" id="WP_029383230.1">
    <property type="nucleotide sequence ID" value="NZ_AZSD01000139.1"/>
</dbReference>
<feature type="domain" description="Solute-binding protein family 3/N-terminal" evidence="3">
    <location>
        <begin position="70"/>
        <end position="310"/>
    </location>
</feature>
<dbReference type="EMBL" id="LN831790">
    <property type="protein sequence ID" value="CQR61936.1"/>
    <property type="molecule type" value="Genomic_DNA"/>
</dbReference>
<dbReference type="PANTHER" id="PTHR35936:SF17">
    <property type="entry name" value="ARGININE-BINDING EXTRACELLULAR PROTEIN ARTP"/>
    <property type="match status" value="1"/>
</dbReference>
<sequence>MTARSTRRTTAAHSRTAAVGAIAVAGALLLTGCGDQTEKKGSSGEGEGTGSVSAAPLAEKLPSAIRDKGVIKVGSDIAYAPVEFKDGSGDTVGIDPDLADAMGKQLGVRFEFENGTFDTLITGLRSGRYDIAMSAMTDTKDRQEGIDSDTGKKVGEGVDFVDYFTAGVSIYTKKGDDQGIKGWSDLCGKKVVLQRGTVSEDLAKEQAEKCPKGKKLSIEAFDNDQQAQTRLRAGGADAGSADFPVAAYSVKTSGGGKDFELVGEQVEAAPYGIAVGKDNTELRDALKAAMDAIIKNGEYKKVLDKWGVAEGAVTEATINGGK</sequence>
<keyword evidence="1" id="KW-0732">Signal</keyword>
<dbReference type="PROSITE" id="PS51257">
    <property type="entry name" value="PROKAR_LIPOPROTEIN"/>
    <property type="match status" value="1"/>
</dbReference>
<reference evidence="5 7" key="2">
    <citation type="submission" date="2015-06" db="EMBL/GenBank/DDBJ databases">
        <title>Draft genome sequence of Streptomyces leeuwenhoekii C58, which produces the novel lasso peptide, chaxapeptin.</title>
        <authorList>
            <person name="Yi Y."/>
            <person name="Hai D."/>
            <person name="Jaspars M."/>
            <person name="Sheng H."/>
            <person name="Rateb M.E."/>
            <person name="Bull A."/>
            <person name="Goodfellow M."/>
            <person name="Asenjo J.A."/>
            <person name="Ebel R."/>
        </authorList>
    </citation>
    <scope>NUCLEOTIDE SEQUENCE [LARGE SCALE GENOMIC DNA]</scope>
    <source>
        <strain evidence="5 7">C58</strain>
    </source>
</reference>
<evidence type="ECO:0000313" key="4">
    <source>
        <dbReference type="EMBL" id="CQR61936.1"/>
    </source>
</evidence>
<evidence type="ECO:0000313" key="7">
    <source>
        <dbReference type="Proteomes" id="UP000037274"/>
    </source>
</evidence>
<dbReference type="EMBL" id="LFEH01000018">
    <property type="protein sequence ID" value="KMS80636.1"/>
    <property type="molecule type" value="Genomic_DNA"/>
</dbReference>
<dbReference type="Proteomes" id="UP000037274">
    <property type="component" value="Unassembled WGS sequence"/>
</dbReference>
<organism evidence="4 6">
    <name type="scientific">Streptomyces leeuwenhoekii</name>
    <dbReference type="NCBI Taxonomy" id="1437453"/>
    <lineage>
        <taxon>Bacteria</taxon>
        <taxon>Bacillati</taxon>
        <taxon>Actinomycetota</taxon>
        <taxon>Actinomycetes</taxon>
        <taxon>Kitasatosporales</taxon>
        <taxon>Streptomycetaceae</taxon>
        <taxon>Streptomyces</taxon>
    </lineage>
</organism>
<feature type="region of interest" description="Disordered" evidence="2">
    <location>
        <begin position="36"/>
        <end position="55"/>
    </location>
</feature>
<dbReference type="SMART" id="SM00062">
    <property type="entry name" value="PBPb"/>
    <property type="match status" value="1"/>
</dbReference>
<keyword evidence="7" id="KW-1185">Reference proteome</keyword>
<proteinExistence type="predicted"/>
<dbReference type="AlphaFoldDB" id="A0A0F7VYR4"/>
<dbReference type="Proteomes" id="UP000035016">
    <property type="component" value="Chromosome Chromosome"/>
</dbReference>
<dbReference type="InterPro" id="IPR001638">
    <property type="entry name" value="Solute-binding_3/MltF_N"/>
</dbReference>